<gene>
    <name evidence="2" type="primary">20205772</name>
    <name evidence="1" type="ORF">HELRODRAFT_176261</name>
</gene>
<evidence type="ECO:0000313" key="1">
    <source>
        <dbReference type="EMBL" id="ESN99961.1"/>
    </source>
</evidence>
<dbReference type="KEGG" id="hro:HELRODRAFT_176261"/>
<dbReference type="RefSeq" id="XP_009021974.1">
    <property type="nucleotide sequence ID" value="XM_009023726.1"/>
</dbReference>
<dbReference type="EnsemblMetazoa" id="HelroT176261">
    <property type="protein sequence ID" value="HelroP176261"/>
    <property type="gene ID" value="HelroG176261"/>
</dbReference>
<protein>
    <submittedName>
        <fullName evidence="1 2">Uncharacterized protein</fullName>
    </submittedName>
</protein>
<accession>T1FAC3</accession>
<reference evidence="1 3" key="2">
    <citation type="journal article" date="2013" name="Nature">
        <title>Insights into bilaterian evolution from three spiralian genomes.</title>
        <authorList>
            <person name="Simakov O."/>
            <person name="Marletaz F."/>
            <person name="Cho S.J."/>
            <person name="Edsinger-Gonzales E."/>
            <person name="Havlak P."/>
            <person name="Hellsten U."/>
            <person name="Kuo D.H."/>
            <person name="Larsson T."/>
            <person name="Lv J."/>
            <person name="Arendt D."/>
            <person name="Savage R."/>
            <person name="Osoegawa K."/>
            <person name="de Jong P."/>
            <person name="Grimwood J."/>
            <person name="Chapman J.A."/>
            <person name="Shapiro H."/>
            <person name="Aerts A."/>
            <person name="Otillar R.P."/>
            <person name="Terry A.Y."/>
            <person name="Boore J.L."/>
            <person name="Grigoriev I.V."/>
            <person name="Lindberg D.R."/>
            <person name="Seaver E.C."/>
            <person name="Weisblat D.A."/>
            <person name="Putnam N.H."/>
            <person name="Rokhsar D.S."/>
        </authorList>
    </citation>
    <scope>NUCLEOTIDE SEQUENCE</scope>
</reference>
<evidence type="ECO:0000313" key="3">
    <source>
        <dbReference type="Proteomes" id="UP000015101"/>
    </source>
</evidence>
<reference evidence="2" key="3">
    <citation type="submission" date="2015-06" db="UniProtKB">
        <authorList>
            <consortium name="EnsemblMetazoa"/>
        </authorList>
    </citation>
    <scope>IDENTIFICATION</scope>
</reference>
<dbReference type="CTD" id="20205772"/>
<dbReference type="InParanoid" id="T1FAC3"/>
<dbReference type="Gene3D" id="3.40.50.1110">
    <property type="entry name" value="SGNH hydrolase"/>
    <property type="match status" value="1"/>
</dbReference>
<dbReference type="Proteomes" id="UP000015101">
    <property type="component" value="Unassembled WGS sequence"/>
</dbReference>
<dbReference type="EMBL" id="KB097026">
    <property type="protein sequence ID" value="ESN99961.1"/>
    <property type="molecule type" value="Genomic_DNA"/>
</dbReference>
<reference evidence="3" key="1">
    <citation type="submission" date="2012-12" db="EMBL/GenBank/DDBJ databases">
        <authorList>
            <person name="Hellsten U."/>
            <person name="Grimwood J."/>
            <person name="Chapman J.A."/>
            <person name="Shapiro H."/>
            <person name="Aerts A."/>
            <person name="Otillar R.P."/>
            <person name="Terry A.Y."/>
            <person name="Boore J.L."/>
            <person name="Simakov O."/>
            <person name="Marletaz F."/>
            <person name="Cho S.-J."/>
            <person name="Edsinger-Gonzales E."/>
            <person name="Havlak P."/>
            <person name="Kuo D.-H."/>
            <person name="Larsson T."/>
            <person name="Lv J."/>
            <person name="Arendt D."/>
            <person name="Savage R."/>
            <person name="Osoegawa K."/>
            <person name="de Jong P."/>
            <person name="Lindberg D.R."/>
            <person name="Seaver E.C."/>
            <person name="Weisblat D.A."/>
            <person name="Putnam N.H."/>
            <person name="Grigoriev I.V."/>
            <person name="Rokhsar D.S."/>
        </authorList>
    </citation>
    <scope>NUCLEOTIDE SEQUENCE</scope>
</reference>
<evidence type="ECO:0000313" key="2">
    <source>
        <dbReference type="EnsemblMetazoa" id="HelroP176261"/>
    </source>
</evidence>
<dbReference type="EMBL" id="AMQM01005598">
    <property type="status" value="NOT_ANNOTATED_CDS"/>
    <property type="molecule type" value="Genomic_DNA"/>
</dbReference>
<dbReference type="CDD" id="cd00229">
    <property type="entry name" value="SGNH_hydrolase"/>
    <property type="match status" value="1"/>
</dbReference>
<proteinExistence type="predicted"/>
<dbReference type="GeneID" id="20205772"/>
<dbReference type="HOGENOM" id="CLU_1519517_0_0_1"/>
<dbReference type="AlphaFoldDB" id="T1FAC3"/>
<name>T1FAC3_HELRO</name>
<sequence length="177" mass="20750">MDMYNISMIFTIFYKFAKTILFQKIPYITKLSPVLCTFSKIRLNALTIHFYICVTGNLGIPLLQLHYLIDAPCSNDLTTETPELVATRYESLLRLLENKIRPRRIIILSLVYRKDVQKWKVDKLNVSLKQFQSNIVHFWKLDRVGGDNNIGPDGIHLNERGMMNFKRNIFYSLKCTK</sequence>
<organism evidence="2 3">
    <name type="scientific">Helobdella robusta</name>
    <name type="common">Californian leech</name>
    <dbReference type="NCBI Taxonomy" id="6412"/>
    <lineage>
        <taxon>Eukaryota</taxon>
        <taxon>Metazoa</taxon>
        <taxon>Spiralia</taxon>
        <taxon>Lophotrochozoa</taxon>
        <taxon>Annelida</taxon>
        <taxon>Clitellata</taxon>
        <taxon>Hirudinea</taxon>
        <taxon>Rhynchobdellida</taxon>
        <taxon>Glossiphoniidae</taxon>
        <taxon>Helobdella</taxon>
    </lineage>
</organism>
<keyword evidence="3" id="KW-1185">Reference proteome</keyword>
<dbReference type="SUPFAM" id="SSF52266">
    <property type="entry name" value="SGNH hydrolase"/>
    <property type="match status" value="1"/>
</dbReference>
<dbReference type="OrthoDB" id="6126005at2759"/>
<dbReference type="InterPro" id="IPR036514">
    <property type="entry name" value="SGNH_hydro_sf"/>
</dbReference>